<dbReference type="EMBL" id="JAXOVW010000158">
    <property type="protein sequence ID" value="MDZ5610453.1"/>
    <property type="molecule type" value="Genomic_DNA"/>
</dbReference>
<keyword evidence="2" id="KW-1185">Reference proteome</keyword>
<sequence length="282" mass="33684">MYRLDIEEKKKIVIEKFNKQNILFLQATNAFTEINKLFTDFNKQYSQILREAFKPLQNIELQGIEKDWLEAAESLGKNGWTLPMLMDVRDHFELSHINDIKEIDNSIEHYHADENVYKELKSEVINHELTSEWKELLVQCFDNYEKENYLIVIPNLFMIFEGIAYNLIKPRYQKTIKANYSGTIKGPYNKVKEQIESDNTYIIYYSSIVEFINTTFRYGDFDNRTSRFDIINRNWVLHGRDNTCHWDKIDALRLFIALHTIIQLDFLLDEIEADEDEKELIK</sequence>
<proteinExistence type="predicted"/>
<name>A0ABU5K447_9BACI</name>
<protein>
    <recommendedName>
        <fullName evidence="3">DUF4209 domain-containing protein</fullName>
    </recommendedName>
</protein>
<accession>A0ABU5K447</accession>
<evidence type="ECO:0000313" key="1">
    <source>
        <dbReference type="EMBL" id="MDZ5610453.1"/>
    </source>
</evidence>
<dbReference type="Proteomes" id="UP001291930">
    <property type="component" value="Unassembled WGS sequence"/>
</dbReference>
<organism evidence="1 2">
    <name type="scientific">Bacillus bingmayongensis</name>
    <dbReference type="NCBI Taxonomy" id="1150157"/>
    <lineage>
        <taxon>Bacteria</taxon>
        <taxon>Bacillati</taxon>
        <taxon>Bacillota</taxon>
        <taxon>Bacilli</taxon>
        <taxon>Bacillales</taxon>
        <taxon>Bacillaceae</taxon>
        <taxon>Bacillus</taxon>
    </lineage>
</organism>
<evidence type="ECO:0000313" key="2">
    <source>
        <dbReference type="Proteomes" id="UP001291930"/>
    </source>
</evidence>
<gene>
    <name evidence="1" type="ORF">U2I54_26410</name>
</gene>
<reference evidence="2" key="1">
    <citation type="submission" date="2023-11" db="EMBL/GenBank/DDBJ databases">
        <title>Genome Sequence of Bacillus pseudomycoides stain BUPM19.</title>
        <authorList>
            <person name="Farhat A."/>
        </authorList>
    </citation>
    <scope>NUCLEOTIDE SEQUENCE [LARGE SCALE GENOMIC DNA]</scope>
    <source>
        <strain evidence="2">BUPM19</strain>
    </source>
</reference>
<evidence type="ECO:0008006" key="3">
    <source>
        <dbReference type="Google" id="ProtNLM"/>
    </source>
</evidence>
<comment type="caution">
    <text evidence="1">The sequence shown here is derived from an EMBL/GenBank/DDBJ whole genome shotgun (WGS) entry which is preliminary data.</text>
</comment>